<dbReference type="SUPFAM" id="SSF57903">
    <property type="entry name" value="FYVE/PHD zinc finger"/>
    <property type="match status" value="1"/>
</dbReference>
<comment type="caution">
    <text evidence="6">The sequence shown here is derived from an EMBL/GenBank/DDBJ whole genome shotgun (WGS) entry which is preliminary data.</text>
</comment>
<gene>
    <name evidence="6" type="ORF">THRCLA_08521</name>
</gene>
<protein>
    <recommendedName>
        <fullName evidence="5">RING-type domain-containing protein</fullName>
    </recommendedName>
</protein>
<dbReference type="OrthoDB" id="1630758at2759"/>
<dbReference type="InterPro" id="IPR011011">
    <property type="entry name" value="Znf_FYVE_PHD"/>
</dbReference>
<name>A0A1V9Z5E7_9STRA</name>
<dbReference type="InterPro" id="IPR019787">
    <property type="entry name" value="Znf_PHD-finger"/>
</dbReference>
<dbReference type="STRING" id="74557.A0A1V9Z5E7"/>
<dbReference type="InterPro" id="IPR013083">
    <property type="entry name" value="Znf_RING/FYVE/PHD"/>
</dbReference>
<dbReference type="Proteomes" id="UP000243217">
    <property type="component" value="Unassembled WGS sequence"/>
</dbReference>
<dbReference type="PROSITE" id="PS50089">
    <property type="entry name" value="ZF_RING_2"/>
    <property type="match status" value="1"/>
</dbReference>
<dbReference type="EMBL" id="JNBS01002272">
    <property type="protein sequence ID" value="OQR93181.1"/>
    <property type="molecule type" value="Genomic_DNA"/>
</dbReference>
<feature type="domain" description="RING-type" evidence="5">
    <location>
        <begin position="22"/>
        <end position="63"/>
    </location>
</feature>
<dbReference type="PANTHER" id="PTHR12618">
    <property type="entry name" value="PHD AND RING FINGER DOMAIN-CONTAINING PROTEIN 1"/>
    <property type="match status" value="1"/>
</dbReference>
<dbReference type="PANTHER" id="PTHR12618:SF20">
    <property type="entry name" value="PHD AND RING FINGER DOMAIN-CONTAINING PROTEIN 1"/>
    <property type="match status" value="1"/>
</dbReference>
<dbReference type="SUPFAM" id="SSF57850">
    <property type="entry name" value="RING/U-box"/>
    <property type="match status" value="1"/>
</dbReference>
<keyword evidence="1" id="KW-0479">Metal-binding</keyword>
<dbReference type="Gene3D" id="3.30.40.10">
    <property type="entry name" value="Zinc/RING finger domain, C3HC4 (zinc finger)"/>
    <property type="match status" value="2"/>
</dbReference>
<evidence type="ECO:0000256" key="2">
    <source>
        <dbReference type="ARBA" id="ARBA00022771"/>
    </source>
</evidence>
<evidence type="ECO:0000313" key="6">
    <source>
        <dbReference type="EMBL" id="OQR93181.1"/>
    </source>
</evidence>
<dbReference type="InterPro" id="IPR001965">
    <property type="entry name" value="Znf_PHD"/>
</dbReference>
<evidence type="ECO:0000256" key="4">
    <source>
        <dbReference type="PROSITE-ProRule" id="PRU00175"/>
    </source>
</evidence>
<keyword evidence="3" id="KW-0862">Zinc</keyword>
<dbReference type="Pfam" id="PF00628">
    <property type="entry name" value="PHD"/>
    <property type="match status" value="1"/>
</dbReference>
<dbReference type="InterPro" id="IPR017923">
    <property type="entry name" value="TFIIS_N"/>
</dbReference>
<dbReference type="AlphaFoldDB" id="A0A1V9Z5E7"/>
<proteinExistence type="predicted"/>
<evidence type="ECO:0000313" key="7">
    <source>
        <dbReference type="Proteomes" id="UP000243217"/>
    </source>
</evidence>
<evidence type="ECO:0000256" key="3">
    <source>
        <dbReference type="ARBA" id="ARBA00022833"/>
    </source>
</evidence>
<dbReference type="Pfam" id="PF13639">
    <property type="entry name" value="zf-RING_2"/>
    <property type="match status" value="1"/>
</dbReference>
<keyword evidence="2 4" id="KW-0863">Zinc-finger</keyword>
<accession>A0A1V9Z5E7</accession>
<sequence>MDEEDCELLDEYKEEDDEEEMCTVCLDSVSVQDQGFLPKCVHCFHFECIFRWAQEANRCPVCKTSFKCIMQKDEQGNTIKTTAVAHAKQKIRADASQDIAANRNLLNEYACMLCGNGDNEDTLLLCSVDNCDNACHTFCLAIPDVPNSSWFCLEHEHRRNSMATTRRRATTLATLRSSRRGRQSIRLPRRMTRLEAKVGIRRGQRIALPIEAEVARYRNEPVYNRRSVAMSEMRRLQQEAASILQRKRPQLPPAIASLPKKRKQDDLDQMWQDSVRAKQIATLTPAKAPVTMESFVAAAAAPAPPPSFRSKFQALKQKMSLAATKDSSTAVYLVPTATKLRLLPDVKAFFNPMNLAQQRQVLEWEILKVFSVWLQPYGPGRCQHRNILDGVLQILLKLPIEKDHLKQSDGLGHAVLAITKAAECANETKALARQLLDNWARFVHKPQTQTKVEESPVTPLPLPSLPVITPIAHTRHRKQKSKIATHNGTTRTLKSLPYCDSIVHHVKQQLYPKLKAGDISKERFTDIVKQVSNTFAAEVPFLSNAVANEDNELTSTAKGRLDQLTKKALK</sequence>
<dbReference type="InterPro" id="IPR001841">
    <property type="entry name" value="Znf_RING"/>
</dbReference>
<keyword evidence="7" id="KW-1185">Reference proteome</keyword>
<dbReference type="GO" id="GO:0008270">
    <property type="term" value="F:zinc ion binding"/>
    <property type="evidence" value="ECO:0007669"/>
    <property type="project" value="UniProtKB-KW"/>
</dbReference>
<dbReference type="Pfam" id="PF08711">
    <property type="entry name" value="Med26"/>
    <property type="match status" value="1"/>
</dbReference>
<organism evidence="6 7">
    <name type="scientific">Thraustotheca clavata</name>
    <dbReference type="NCBI Taxonomy" id="74557"/>
    <lineage>
        <taxon>Eukaryota</taxon>
        <taxon>Sar</taxon>
        <taxon>Stramenopiles</taxon>
        <taxon>Oomycota</taxon>
        <taxon>Saprolegniomycetes</taxon>
        <taxon>Saprolegniales</taxon>
        <taxon>Achlyaceae</taxon>
        <taxon>Thraustotheca</taxon>
    </lineage>
</organism>
<dbReference type="InterPro" id="IPR035441">
    <property type="entry name" value="TFIIS/LEDGF_dom_sf"/>
</dbReference>
<evidence type="ECO:0000259" key="5">
    <source>
        <dbReference type="PROSITE" id="PS50089"/>
    </source>
</evidence>
<dbReference type="InterPro" id="IPR047157">
    <property type="entry name" value="PHRF1/Atg35"/>
</dbReference>
<reference evidence="6 7" key="1">
    <citation type="journal article" date="2014" name="Genome Biol. Evol.">
        <title>The secreted proteins of Achlya hypogyna and Thraustotheca clavata identify the ancestral oomycete secretome and reveal gene acquisitions by horizontal gene transfer.</title>
        <authorList>
            <person name="Misner I."/>
            <person name="Blouin N."/>
            <person name="Leonard G."/>
            <person name="Richards T.A."/>
            <person name="Lane C.E."/>
        </authorList>
    </citation>
    <scope>NUCLEOTIDE SEQUENCE [LARGE SCALE GENOMIC DNA]</scope>
    <source>
        <strain evidence="6 7">ATCC 34112</strain>
    </source>
</reference>
<dbReference type="Gene3D" id="1.20.930.10">
    <property type="entry name" value="Conserved domain common to transcription factors TFIIS, elongin A, CRSP70"/>
    <property type="match status" value="1"/>
</dbReference>
<evidence type="ECO:0000256" key="1">
    <source>
        <dbReference type="ARBA" id="ARBA00022723"/>
    </source>
</evidence>
<dbReference type="SMART" id="SM00184">
    <property type="entry name" value="RING"/>
    <property type="match status" value="1"/>
</dbReference>
<dbReference type="SMART" id="SM00249">
    <property type="entry name" value="PHD"/>
    <property type="match status" value="1"/>
</dbReference>